<dbReference type="InterPro" id="IPR012902">
    <property type="entry name" value="N_methyl_site"/>
</dbReference>
<dbReference type="Pfam" id="PF07963">
    <property type="entry name" value="N_methyl"/>
    <property type="match status" value="1"/>
</dbReference>
<dbReference type="STRING" id="661478.OP10G_0266"/>
<proteinExistence type="predicted"/>
<evidence type="ECO:0000313" key="2">
    <source>
        <dbReference type="Proteomes" id="UP000027982"/>
    </source>
</evidence>
<dbReference type="eggNOG" id="COG2165">
    <property type="taxonomic scope" value="Bacteria"/>
</dbReference>
<accession>A0A068NPX1</accession>
<dbReference type="PANTHER" id="PTHR30093">
    <property type="entry name" value="GENERAL SECRETION PATHWAY PROTEIN G"/>
    <property type="match status" value="1"/>
</dbReference>
<evidence type="ECO:0000313" key="1">
    <source>
        <dbReference type="EMBL" id="AIE83634.1"/>
    </source>
</evidence>
<dbReference type="EMBL" id="CP007139">
    <property type="protein sequence ID" value="AIE83634.1"/>
    <property type="molecule type" value="Genomic_DNA"/>
</dbReference>
<gene>
    <name evidence="1" type="ORF">OP10G_0266</name>
</gene>
<dbReference type="HOGENOM" id="CLU_041661_1_1_0"/>
<protein>
    <recommendedName>
        <fullName evidence="3">Prepilin-type N-terminal cleavage/methylation domain-containing protein</fullName>
    </recommendedName>
</protein>
<sequence>MKKLSYGFTLIELLVVIAIIAILAAILFPVFAQAKDSAKQTQCVSNTKQLGLGGIMYAGDNDDTLPRHDNNGACGYGESPCDQPDWGDFRFPSKGGPRDVMYFGVIQPYVKNDQIGVCPALGATNWGAVMSSPGTYGIAAPAGGYNKADEAYYQHTLSQMALNEYLIDWGLPVSANWGQWDSNNRPGAVKGNLGGVARPAEVIQFIAESTWDWGPSVGAGLGNGVTWPSQYNSQCDHYWQEGFTKYPHKGQNGVPTGSGPNNQEAFNPQLRGYAVFSFTDGHAKSMKFSQAEKCVDAPAGGWQMGSPGHVQTMSKWYPYWTPEL</sequence>
<dbReference type="Proteomes" id="UP000027982">
    <property type="component" value="Chromosome"/>
</dbReference>
<dbReference type="KEGG" id="fgi:OP10G_0266"/>
<evidence type="ECO:0008006" key="3">
    <source>
        <dbReference type="Google" id="ProtNLM"/>
    </source>
</evidence>
<dbReference type="AlphaFoldDB" id="A0A068NPX1"/>
<organism evidence="1 2">
    <name type="scientific">Fimbriimonas ginsengisoli Gsoil 348</name>
    <dbReference type="NCBI Taxonomy" id="661478"/>
    <lineage>
        <taxon>Bacteria</taxon>
        <taxon>Bacillati</taxon>
        <taxon>Armatimonadota</taxon>
        <taxon>Fimbriimonadia</taxon>
        <taxon>Fimbriimonadales</taxon>
        <taxon>Fimbriimonadaceae</taxon>
        <taxon>Fimbriimonas</taxon>
    </lineage>
</organism>
<dbReference type="RefSeq" id="WP_025227697.1">
    <property type="nucleotide sequence ID" value="NZ_CP007139.1"/>
</dbReference>
<keyword evidence="2" id="KW-1185">Reference proteome</keyword>
<dbReference type="PANTHER" id="PTHR30093:SF2">
    <property type="entry name" value="TYPE II SECRETION SYSTEM PROTEIN H"/>
    <property type="match status" value="1"/>
</dbReference>
<name>A0A068NPX1_FIMGI</name>
<reference evidence="1 2" key="1">
    <citation type="journal article" date="2014" name="PLoS ONE">
        <title>The first complete genome sequence of the class fimbriimonadia in the phylum armatimonadetes.</title>
        <authorList>
            <person name="Hu Z.Y."/>
            <person name="Wang Y.Z."/>
            <person name="Im W.T."/>
            <person name="Wang S.Y."/>
            <person name="Zhao G.P."/>
            <person name="Zheng H.J."/>
            <person name="Quan Z.X."/>
        </authorList>
    </citation>
    <scope>NUCLEOTIDE SEQUENCE [LARGE SCALE GENOMIC DNA]</scope>
    <source>
        <strain evidence="1">Gsoil 348</strain>
    </source>
</reference>
<dbReference type="NCBIfam" id="TIGR02532">
    <property type="entry name" value="IV_pilin_GFxxxE"/>
    <property type="match status" value="1"/>
</dbReference>
<dbReference type="Gene3D" id="3.30.700.10">
    <property type="entry name" value="Glycoprotein, Type 4 Pilin"/>
    <property type="match status" value="1"/>
</dbReference>
<dbReference type="SUPFAM" id="SSF54523">
    <property type="entry name" value="Pili subunits"/>
    <property type="match status" value="1"/>
</dbReference>
<dbReference type="InterPro" id="IPR045584">
    <property type="entry name" value="Pilin-like"/>
</dbReference>